<dbReference type="CDD" id="cd00531">
    <property type="entry name" value="NTF2_like"/>
    <property type="match status" value="1"/>
</dbReference>
<keyword evidence="3" id="KW-1185">Reference proteome</keyword>
<dbReference type="Proteomes" id="UP000249829">
    <property type="component" value="Unassembled WGS sequence"/>
</dbReference>
<dbReference type="Pfam" id="PF13577">
    <property type="entry name" value="SnoaL_4"/>
    <property type="match status" value="1"/>
</dbReference>
<evidence type="ECO:0000259" key="1">
    <source>
        <dbReference type="Pfam" id="PF13577"/>
    </source>
</evidence>
<dbReference type="InterPro" id="IPR037401">
    <property type="entry name" value="SnoaL-like"/>
</dbReference>
<evidence type="ECO:0000313" key="3">
    <source>
        <dbReference type="Proteomes" id="UP000249829"/>
    </source>
</evidence>
<dbReference type="OMA" id="QGPHEGK"/>
<dbReference type="AlphaFoldDB" id="A0A2V5HJ08"/>
<gene>
    <name evidence="2" type="ORF">BO99DRAFT_428012</name>
</gene>
<protein>
    <recommendedName>
        <fullName evidence="1">SnoaL-like domain-containing protein</fullName>
    </recommendedName>
</protein>
<proteinExistence type="predicted"/>
<reference evidence="2 3" key="1">
    <citation type="submission" date="2018-02" db="EMBL/GenBank/DDBJ databases">
        <title>The genomes of Aspergillus section Nigri reveals drivers in fungal speciation.</title>
        <authorList>
            <consortium name="DOE Joint Genome Institute"/>
            <person name="Vesth T.C."/>
            <person name="Nybo J."/>
            <person name="Theobald S."/>
            <person name="Brandl J."/>
            <person name="Frisvad J.C."/>
            <person name="Nielsen K.F."/>
            <person name="Lyhne E.K."/>
            <person name="Kogle M.E."/>
            <person name="Kuo A."/>
            <person name="Riley R."/>
            <person name="Clum A."/>
            <person name="Nolan M."/>
            <person name="Lipzen A."/>
            <person name="Salamov A."/>
            <person name="Henrissat B."/>
            <person name="Wiebenga A."/>
            <person name="De vries R.P."/>
            <person name="Grigoriev I.V."/>
            <person name="Mortensen U.H."/>
            <person name="Andersen M.R."/>
            <person name="Baker S.E."/>
        </authorList>
    </citation>
    <scope>NUCLEOTIDE SEQUENCE [LARGE SCALE GENOMIC DNA]</scope>
    <source>
        <strain evidence="2 3">CBS 115571</strain>
    </source>
</reference>
<dbReference type="InterPro" id="IPR032710">
    <property type="entry name" value="NTF2-like_dom_sf"/>
</dbReference>
<dbReference type="SUPFAM" id="SSF54427">
    <property type="entry name" value="NTF2-like"/>
    <property type="match status" value="1"/>
</dbReference>
<name>A0A2V5HJ08_ASPV1</name>
<organism evidence="2 3">
    <name type="scientific">Aspergillus violaceofuscus (strain CBS 115571)</name>
    <dbReference type="NCBI Taxonomy" id="1450538"/>
    <lineage>
        <taxon>Eukaryota</taxon>
        <taxon>Fungi</taxon>
        <taxon>Dikarya</taxon>
        <taxon>Ascomycota</taxon>
        <taxon>Pezizomycotina</taxon>
        <taxon>Eurotiomycetes</taxon>
        <taxon>Eurotiomycetidae</taxon>
        <taxon>Eurotiales</taxon>
        <taxon>Aspergillaceae</taxon>
        <taxon>Aspergillus</taxon>
    </lineage>
</organism>
<sequence>MSVSDHDLIRNAIAHWPLALDQADPCLLTEAFAPDAVIHYPPPVGTLQGIDGLKGLMETHFQGVMTYHCSGTQVIQLQSPVTATARTYAIGIHFFPGEPGRTPRRIYGYYDDRLVKGTEGWRIAERRVVEHLPINAF</sequence>
<feature type="domain" description="SnoaL-like" evidence="1">
    <location>
        <begin position="3"/>
        <end position="127"/>
    </location>
</feature>
<dbReference type="EMBL" id="KZ825102">
    <property type="protein sequence ID" value="PYI24369.1"/>
    <property type="molecule type" value="Genomic_DNA"/>
</dbReference>
<accession>A0A2V5HJ08</accession>
<evidence type="ECO:0000313" key="2">
    <source>
        <dbReference type="EMBL" id="PYI24369.1"/>
    </source>
</evidence>
<dbReference type="Gene3D" id="3.10.450.50">
    <property type="match status" value="1"/>
</dbReference>